<evidence type="ECO:0000313" key="2">
    <source>
        <dbReference type="Proteomes" id="UP000295122"/>
    </source>
</evidence>
<dbReference type="RefSeq" id="WP_133768852.1">
    <property type="nucleotide sequence ID" value="NZ_SNZR01000011.1"/>
</dbReference>
<sequence>MVCDGIRLAEDDRSFEASPLPVMDAQGSVPGAGRPVGLALEFEEGRFAIHISGPDDEPLVTLGLYDHEDVIAVWRAMAASSGLPLLLPGPDGRLQQPYPQIGRLVVGACIERRRLGVLSGRRPRFLARRKSSRLPRRPLVHRNTEIVEGRAL</sequence>
<dbReference type="AlphaFoldDB" id="A0A4R7C6X1"/>
<organism evidence="1 2">
    <name type="scientific">Enterovirga rhinocerotis</name>
    <dbReference type="NCBI Taxonomy" id="1339210"/>
    <lineage>
        <taxon>Bacteria</taxon>
        <taxon>Pseudomonadati</taxon>
        <taxon>Pseudomonadota</taxon>
        <taxon>Alphaproteobacteria</taxon>
        <taxon>Hyphomicrobiales</taxon>
        <taxon>Methylobacteriaceae</taxon>
        <taxon>Enterovirga</taxon>
    </lineage>
</organism>
<proteinExistence type="predicted"/>
<evidence type="ECO:0000313" key="1">
    <source>
        <dbReference type="EMBL" id="TDR93893.1"/>
    </source>
</evidence>
<dbReference type="EMBL" id="SNZR01000011">
    <property type="protein sequence ID" value="TDR93893.1"/>
    <property type="molecule type" value="Genomic_DNA"/>
</dbReference>
<comment type="caution">
    <text evidence="1">The sequence shown here is derived from an EMBL/GenBank/DDBJ whole genome shotgun (WGS) entry which is preliminary data.</text>
</comment>
<dbReference type="Proteomes" id="UP000295122">
    <property type="component" value="Unassembled WGS sequence"/>
</dbReference>
<dbReference type="InterPro" id="IPR046083">
    <property type="entry name" value="DUF6101"/>
</dbReference>
<reference evidence="1 2" key="1">
    <citation type="submission" date="2019-03" db="EMBL/GenBank/DDBJ databases">
        <title>Genomic Encyclopedia of Type Strains, Phase IV (KMG-IV): sequencing the most valuable type-strain genomes for metagenomic binning, comparative biology and taxonomic classification.</title>
        <authorList>
            <person name="Goeker M."/>
        </authorList>
    </citation>
    <scope>NUCLEOTIDE SEQUENCE [LARGE SCALE GENOMIC DNA]</scope>
    <source>
        <strain evidence="1 2">DSM 25903</strain>
    </source>
</reference>
<keyword evidence="2" id="KW-1185">Reference proteome</keyword>
<name>A0A4R7C6X1_9HYPH</name>
<protein>
    <submittedName>
        <fullName evidence="1">Uncharacterized protein</fullName>
    </submittedName>
</protein>
<dbReference type="OrthoDB" id="8449893at2"/>
<accession>A0A4R7C6X1</accession>
<gene>
    <name evidence="1" type="ORF">EV668_1162</name>
</gene>
<dbReference type="Pfam" id="PF19596">
    <property type="entry name" value="DUF6101"/>
    <property type="match status" value="1"/>
</dbReference>